<proteinExistence type="predicted"/>
<dbReference type="EMBL" id="OA883703">
    <property type="protein sequence ID" value="CAD7279506.1"/>
    <property type="molecule type" value="Genomic_DNA"/>
</dbReference>
<dbReference type="AlphaFoldDB" id="A0A7R9GFS8"/>
<evidence type="ECO:0000256" key="1">
    <source>
        <dbReference type="SAM" id="MobiDB-lite"/>
    </source>
</evidence>
<organism evidence="2">
    <name type="scientific">Notodromas monacha</name>
    <dbReference type="NCBI Taxonomy" id="399045"/>
    <lineage>
        <taxon>Eukaryota</taxon>
        <taxon>Metazoa</taxon>
        <taxon>Ecdysozoa</taxon>
        <taxon>Arthropoda</taxon>
        <taxon>Crustacea</taxon>
        <taxon>Oligostraca</taxon>
        <taxon>Ostracoda</taxon>
        <taxon>Podocopa</taxon>
        <taxon>Podocopida</taxon>
        <taxon>Cypridocopina</taxon>
        <taxon>Cypridoidea</taxon>
        <taxon>Cyprididae</taxon>
        <taxon>Notodromas</taxon>
    </lineage>
</organism>
<keyword evidence="3" id="KW-1185">Reference proteome</keyword>
<protein>
    <submittedName>
        <fullName evidence="2">Uncharacterized protein</fullName>
    </submittedName>
</protein>
<feature type="region of interest" description="Disordered" evidence="1">
    <location>
        <begin position="82"/>
        <end position="118"/>
    </location>
</feature>
<reference evidence="2" key="1">
    <citation type="submission" date="2020-11" db="EMBL/GenBank/DDBJ databases">
        <authorList>
            <person name="Tran Van P."/>
        </authorList>
    </citation>
    <scope>NUCLEOTIDE SEQUENCE</scope>
</reference>
<sequence>MFSALRRLHCVILLELVKSNHRPCVPASLQVEFTAKSWRTKNTSSAAGGRVGMDNHAFNRYRHLLETGNYFQWQLLLGNKRRREKEESGQGTPSSSAKCSNNNVAAAGREPLRQLRTQ</sequence>
<feature type="non-terminal residue" evidence="2">
    <location>
        <position position="1"/>
    </location>
</feature>
<gene>
    <name evidence="2" type="ORF">NMOB1V02_LOCUS7178</name>
</gene>
<name>A0A7R9GFS8_9CRUS</name>
<dbReference type="EMBL" id="CAJPEX010001666">
    <property type="protein sequence ID" value="CAG0919658.1"/>
    <property type="molecule type" value="Genomic_DNA"/>
</dbReference>
<dbReference type="Proteomes" id="UP000678499">
    <property type="component" value="Unassembled WGS sequence"/>
</dbReference>
<feature type="compositionally biased region" description="Polar residues" evidence="1">
    <location>
        <begin position="89"/>
        <end position="104"/>
    </location>
</feature>
<evidence type="ECO:0000313" key="3">
    <source>
        <dbReference type="Proteomes" id="UP000678499"/>
    </source>
</evidence>
<accession>A0A7R9GFS8</accession>
<evidence type="ECO:0000313" key="2">
    <source>
        <dbReference type="EMBL" id="CAD7279506.1"/>
    </source>
</evidence>